<sequence length="372" mass="43269">MSKRKAYLDHRGIQRVDLPDSVSEWERCHLEDLNIFYAEDFANDPLEILKQINTLTDFDEDQLSYIHSVKELLKFDASVLKLKFQRSVVESTISLLYEKLTKDPNMIITMKEAFVLQKVKRFIAAYDRLLSDIQDHHRQLKSYEGVYSKFICGFADLCCLETVNISTTEQTTWTNLRGMTVRSDADLHLFKLGLRQERTDTCVSIVKVKNIKTTKRNQERQQQRRKRMRNSTLDSSESSTDTSDSSTDSEGYKIRRPVYSTEDKYAPPLILDITNERAIGQHGGELLLNLNKFYGDSETDTLKLLGMIVIETSVIFTLLEMSKKHLEKLRNNEELDNQDEATIYYSPPYDILCEESRNILIENFMRLNNVNV</sequence>
<dbReference type="OrthoDB" id="6157060at2759"/>
<reference evidence="2" key="1">
    <citation type="submission" date="2018-11" db="EMBL/GenBank/DDBJ databases">
        <authorList>
            <person name="Alioto T."/>
            <person name="Alioto T."/>
        </authorList>
    </citation>
    <scope>NUCLEOTIDE SEQUENCE</scope>
</reference>
<dbReference type="EMBL" id="UYJE01000300">
    <property type="protein sequence ID" value="VDH92064.1"/>
    <property type="molecule type" value="Genomic_DNA"/>
</dbReference>
<evidence type="ECO:0000313" key="3">
    <source>
        <dbReference type="Proteomes" id="UP000596742"/>
    </source>
</evidence>
<feature type="region of interest" description="Disordered" evidence="1">
    <location>
        <begin position="213"/>
        <end position="254"/>
    </location>
</feature>
<protein>
    <submittedName>
        <fullName evidence="2">Uncharacterized protein</fullName>
    </submittedName>
</protein>
<dbReference type="Proteomes" id="UP000596742">
    <property type="component" value="Unassembled WGS sequence"/>
</dbReference>
<evidence type="ECO:0000313" key="2">
    <source>
        <dbReference type="EMBL" id="VDH92064.1"/>
    </source>
</evidence>
<accession>A0A8B6BLF0</accession>
<proteinExistence type="predicted"/>
<keyword evidence="3" id="KW-1185">Reference proteome</keyword>
<dbReference type="AlphaFoldDB" id="A0A8B6BLF0"/>
<organism evidence="2 3">
    <name type="scientific">Mytilus galloprovincialis</name>
    <name type="common">Mediterranean mussel</name>
    <dbReference type="NCBI Taxonomy" id="29158"/>
    <lineage>
        <taxon>Eukaryota</taxon>
        <taxon>Metazoa</taxon>
        <taxon>Spiralia</taxon>
        <taxon>Lophotrochozoa</taxon>
        <taxon>Mollusca</taxon>
        <taxon>Bivalvia</taxon>
        <taxon>Autobranchia</taxon>
        <taxon>Pteriomorphia</taxon>
        <taxon>Mytilida</taxon>
        <taxon>Mytiloidea</taxon>
        <taxon>Mytilidae</taxon>
        <taxon>Mytilinae</taxon>
        <taxon>Mytilus</taxon>
    </lineage>
</organism>
<evidence type="ECO:0000256" key="1">
    <source>
        <dbReference type="SAM" id="MobiDB-lite"/>
    </source>
</evidence>
<name>A0A8B6BLF0_MYTGA</name>
<feature type="compositionally biased region" description="Low complexity" evidence="1">
    <location>
        <begin position="230"/>
        <end position="249"/>
    </location>
</feature>
<gene>
    <name evidence="2" type="ORF">MGAL_10B026783</name>
</gene>
<comment type="caution">
    <text evidence="2">The sequence shown here is derived from an EMBL/GenBank/DDBJ whole genome shotgun (WGS) entry which is preliminary data.</text>
</comment>